<dbReference type="Proteomes" id="UP001333818">
    <property type="component" value="Unassembled WGS sequence"/>
</dbReference>
<gene>
    <name evidence="2" type="ORF">V2H45_08170</name>
</gene>
<proteinExistence type="predicted"/>
<keyword evidence="1" id="KW-0812">Transmembrane</keyword>
<dbReference type="RefSeq" id="WP_330483148.1">
    <property type="nucleotide sequence ID" value="NZ_JAZBJZ010000024.1"/>
</dbReference>
<protein>
    <submittedName>
        <fullName evidence="2">Uncharacterized protein</fullName>
    </submittedName>
</protein>
<feature type="transmembrane region" description="Helical" evidence="1">
    <location>
        <begin position="40"/>
        <end position="60"/>
    </location>
</feature>
<keyword evidence="1" id="KW-1133">Transmembrane helix</keyword>
<keyword evidence="1" id="KW-0472">Membrane</keyword>
<accession>A0AAW9PWG1</accession>
<reference evidence="2" key="1">
    <citation type="submission" date="2024-01" db="EMBL/GenBank/DDBJ databases">
        <title>Bank of Algae and Cyanobacteria of the Azores (BACA) strain genomes.</title>
        <authorList>
            <person name="Luz R."/>
            <person name="Cordeiro R."/>
            <person name="Fonseca A."/>
            <person name="Goncalves V."/>
        </authorList>
    </citation>
    <scope>NUCLEOTIDE SEQUENCE</scope>
    <source>
        <strain evidence="2">BACA0141</strain>
    </source>
</reference>
<evidence type="ECO:0000256" key="1">
    <source>
        <dbReference type="SAM" id="Phobius"/>
    </source>
</evidence>
<dbReference type="AlphaFoldDB" id="A0AAW9PWG1"/>
<evidence type="ECO:0000313" key="3">
    <source>
        <dbReference type="Proteomes" id="UP001333818"/>
    </source>
</evidence>
<dbReference type="EMBL" id="JAZBJZ010000024">
    <property type="protein sequence ID" value="MEE3716718.1"/>
    <property type="molecule type" value="Genomic_DNA"/>
</dbReference>
<feature type="transmembrane region" description="Helical" evidence="1">
    <location>
        <begin position="66"/>
        <end position="89"/>
    </location>
</feature>
<evidence type="ECO:0000313" key="2">
    <source>
        <dbReference type="EMBL" id="MEE3716718.1"/>
    </source>
</evidence>
<keyword evidence="3" id="KW-1185">Reference proteome</keyword>
<organism evidence="2 3">
    <name type="scientific">Tumidithrix elongata BACA0141</name>
    <dbReference type="NCBI Taxonomy" id="2716417"/>
    <lineage>
        <taxon>Bacteria</taxon>
        <taxon>Bacillati</taxon>
        <taxon>Cyanobacteriota</taxon>
        <taxon>Cyanophyceae</taxon>
        <taxon>Pseudanabaenales</taxon>
        <taxon>Pseudanabaenaceae</taxon>
        <taxon>Tumidithrix</taxon>
        <taxon>Tumidithrix elongata</taxon>
    </lineage>
</organism>
<sequence>MQFYWSIEQIPELAGLTPAQKKQAWQFCYKKYVFTHWQSWVSLFALGLLVSVGTKLFNLGNSVTSSAIGGAIGGGLGGAIFGVTTINVLRPHLIDYANTHFTIANSSTEPSLEE</sequence>
<name>A0AAW9PWG1_9CYAN</name>
<comment type="caution">
    <text evidence="2">The sequence shown here is derived from an EMBL/GenBank/DDBJ whole genome shotgun (WGS) entry which is preliminary data.</text>
</comment>